<protein>
    <recommendedName>
        <fullName evidence="5">RING-type domain-containing protein</fullName>
    </recommendedName>
</protein>
<evidence type="ECO:0000313" key="6">
    <source>
        <dbReference type="EMBL" id="KAK8941702.1"/>
    </source>
</evidence>
<gene>
    <name evidence="6" type="ORF">KSP40_PGU014623</name>
</gene>
<dbReference type="SMART" id="SM00184">
    <property type="entry name" value="RING"/>
    <property type="match status" value="1"/>
</dbReference>
<keyword evidence="3" id="KW-0862">Zinc</keyword>
<dbReference type="InterPro" id="IPR051834">
    <property type="entry name" value="RING_finger_E3_ligase"/>
</dbReference>
<dbReference type="PANTHER" id="PTHR45931:SF3">
    <property type="entry name" value="RING ZINC FINGER-CONTAINING PROTEIN"/>
    <property type="match status" value="1"/>
</dbReference>
<feature type="domain" description="RING-type" evidence="5">
    <location>
        <begin position="24"/>
        <end position="65"/>
    </location>
</feature>
<dbReference type="PANTHER" id="PTHR45931">
    <property type="entry name" value="SI:CH211-59O9.10"/>
    <property type="match status" value="1"/>
</dbReference>
<organism evidence="6 7">
    <name type="scientific">Platanthera guangdongensis</name>
    <dbReference type="NCBI Taxonomy" id="2320717"/>
    <lineage>
        <taxon>Eukaryota</taxon>
        <taxon>Viridiplantae</taxon>
        <taxon>Streptophyta</taxon>
        <taxon>Embryophyta</taxon>
        <taxon>Tracheophyta</taxon>
        <taxon>Spermatophyta</taxon>
        <taxon>Magnoliopsida</taxon>
        <taxon>Liliopsida</taxon>
        <taxon>Asparagales</taxon>
        <taxon>Orchidaceae</taxon>
        <taxon>Orchidoideae</taxon>
        <taxon>Orchideae</taxon>
        <taxon>Orchidinae</taxon>
        <taxon>Platanthera</taxon>
    </lineage>
</organism>
<keyword evidence="7" id="KW-1185">Reference proteome</keyword>
<dbReference type="PROSITE" id="PS50089">
    <property type="entry name" value="ZF_RING_2"/>
    <property type="match status" value="1"/>
</dbReference>
<name>A0ABR2LJG1_9ASPA</name>
<evidence type="ECO:0000256" key="4">
    <source>
        <dbReference type="PROSITE-ProRule" id="PRU00175"/>
    </source>
</evidence>
<dbReference type="Proteomes" id="UP001412067">
    <property type="component" value="Unassembled WGS sequence"/>
</dbReference>
<evidence type="ECO:0000256" key="2">
    <source>
        <dbReference type="ARBA" id="ARBA00022771"/>
    </source>
</evidence>
<evidence type="ECO:0000313" key="7">
    <source>
        <dbReference type="Proteomes" id="UP001412067"/>
    </source>
</evidence>
<dbReference type="InterPro" id="IPR013083">
    <property type="entry name" value="Znf_RING/FYVE/PHD"/>
</dbReference>
<proteinExistence type="predicted"/>
<evidence type="ECO:0000256" key="1">
    <source>
        <dbReference type="ARBA" id="ARBA00022723"/>
    </source>
</evidence>
<keyword evidence="1" id="KW-0479">Metal-binding</keyword>
<dbReference type="Pfam" id="PF13639">
    <property type="entry name" value="zf-RING_2"/>
    <property type="match status" value="1"/>
</dbReference>
<reference evidence="6 7" key="1">
    <citation type="journal article" date="2022" name="Nat. Plants">
        <title>Genomes of leafy and leafless Platanthera orchids illuminate the evolution of mycoheterotrophy.</title>
        <authorList>
            <person name="Li M.H."/>
            <person name="Liu K.W."/>
            <person name="Li Z."/>
            <person name="Lu H.C."/>
            <person name="Ye Q.L."/>
            <person name="Zhang D."/>
            <person name="Wang J.Y."/>
            <person name="Li Y.F."/>
            <person name="Zhong Z.M."/>
            <person name="Liu X."/>
            <person name="Yu X."/>
            <person name="Liu D.K."/>
            <person name="Tu X.D."/>
            <person name="Liu B."/>
            <person name="Hao Y."/>
            <person name="Liao X.Y."/>
            <person name="Jiang Y.T."/>
            <person name="Sun W.H."/>
            <person name="Chen J."/>
            <person name="Chen Y.Q."/>
            <person name="Ai Y."/>
            <person name="Zhai J.W."/>
            <person name="Wu S.S."/>
            <person name="Zhou Z."/>
            <person name="Hsiao Y.Y."/>
            <person name="Wu W.L."/>
            <person name="Chen Y.Y."/>
            <person name="Lin Y.F."/>
            <person name="Hsu J.L."/>
            <person name="Li C.Y."/>
            <person name="Wang Z.W."/>
            <person name="Zhao X."/>
            <person name="Zhong W.Y."/>
            <person name="Ma X.K."/>
            <person name="Ma L."/>
            <person name="Huang J."/>
            <person name="Chen G.Z."/>
            <person name="Huang M.Z."/>
            <person name="Huang L."/>
            <person name="Peng D.H."/>
            <person name="Luo Y.B."/>
            <person name="Zou S.Q."/>
            <person name="Chen S.P."/>
            <person name="Lan S."/>
            <person name="Tsai W.C."/>
            <person name="Van de Peer Y."/>
            <person name="Liu Z.J."/>
        </authorList>
    </citation>
    <scope>NUCLEOTIDE SEQUENCE [LARGE SCALE GENOMIC DNA]</scope>
    <source>
        <strain evidence="6">Lor288</strain>
    </source>
</reference>
<accession>A0ABR2LJG1</accession>
<evidence type="ECO:0000256" key="3">
    <source>
        <dbReference type="ARBA" id="ARBA00022833"/>
    </source>
</evidence>
<dbReference type="Gene3D" id="3.30.40.10">
    <property type="entry name" value="Zinc/RING finger domain, C3HC4 (zinc finger)"/>
    <property type="match status" value="1"/>
</dbReference>
<sequence length="87" mass="9681">MGLMEKPVNYTGKQPAGGGGVEICAVCLEEMAVGAVVIRTPCKHRFHGDCLRKWFEKAGSCPLCRLNFDHSLRSRPFYTSQFGLQFT</sequence>
<dbReference type="EMBL" id="JBBWWR010000019">
    <property type="protein sequence ID" value="KAK8941702.1"/>
    <property type="molecule type" value="Genomic_DNA"/>
</dbReference>
<dbReference type="SUPFAM" id="SSF57850">
    <property type="entry name" value="RING/U-box"/>
    <property type="match status" value="1"/>
</dbReference>
<keyword evidence="2 4" id="KW-0863">Zinc-finger</keyword>
<evidence type="ECO:0000259" key="5">
    <source>
        <dbReference type="PROSITE" id="PS50089"/>
    </source>
</evidence>
<dbReference type="InterPro" id="IPR001841">
    <property type="entry name" value="Znf_RING"/>
</dbReference>
<comment type="caution">
    <text evidence="6">The sequence shown here is derived from an EMBL/GenBank/DDBJ whole genome shotgun (WGS) entry which is preliminary data.</text>
</comment>